<dbReference type="OrthoDB" id="2674465at2759"/>
<evidence type="ECO:0000313" key="2">
    <source>
        <dbReference type="EMBL" id="KIK35109.1"/>
    </source>
</evidence>
<gene>
    <name evidence="2" type="ORF">CY34DRAFT_96672</name>
</gene>
<reference evidence="3" key="2">
    <citation type="submission" date="2015-01" db="EMBL/GenBank/DDBJ databases">
        <title>Evolutionary Origins and Diversification of the Mycorrhizal Mutualists.</title>
        <authorList>
            <consortium name="DOE Joint Genome Institute"/>
            <consortium name="Mycorrhizal Genomics Consortium"/>
            <person name="Kohler A."/>
            <person name="Kuo A."/>
            <person name="Nagy L.G."/>
            <person name="Floudas D."/>
            <person name="Copeland A."/>
            <person name="Barry K.W."/>
            <person name="Cichocki N."/>
            <person name="Veneault-Fourrey C."/>
            <person name="LaButti K."/>
            <person name="Lindquist E.A."/>
            <person name="Lipzen A."/>
            <person name="Lundell T."/>
            <person name="Morin E."/>
            <person name="Murat C."/>
            <person name="Riley R."/>
            <person name="Ohm R."/>
            <person name="Sun H."/>
            <person name="Tunlid A."/>
            <person name="Henrissat B."/>
            <person name="Grigoriev I.V."/>
            <person name="Hibbett D.S."/>
            <person name="Martin F."/>
        </authorList>
    </citation>
    <scope>NUCLEOTIDE SEQUENCE [LARGE SCALE GENOMIC DNA]</scope>
    <source>
        <strain evidence="3">UH-Slu-Lm8-n1</strain>
    </source>
</reference>
<name>A0A0D0AAI9_9AGAM</name>
<feature type="region of interest" description="Disordered" evidence="1">
    <location>
        <begin position="41"/>
        <end position="61"/>
    </location>
</feature>
<sequence length="61" mass="6777">LEVEYSMGDRVWLPYHEVSCLEAIGQYLEALGIPGIRHLPKQTPIKSSSIPTATVNDLHDS</sequence>
<organism evidence="2 3">
    <name type="scientific">Suillus luteus UH-Slu-Lm8-n1</name>
    <dbReference type="NCBI Taxonomy" id="930992"/>
    <lineage>
        <taxon>Eukaryota</taxon>
        <taxon>Fungi</taxon>
        <taxon>Dikarya</taxon>
        <taxon>Basidiomycota</taxon>
        <taxon>Agaricomycotina</taxon>
        <taxon>Agaricomycetes</taxon>
        <taxon>Agaricomycetidae</taxon>
        <taxon>Boletales</taxon>
        <taxon>Suillineae</taxon>
        <taxon>Suillaceae</taxon>
        <taxon>Suillus</taxon>
    </lineage>
</organism>
<reference evidence="2 3" key="1">
    <citation type="submission" date="2014-04" db="EMBL/GenBank/DDBJ databases">
        <authorList>
            <consortium name="DOE Joint Genome Institute"/>
            <person name="Kuo A."/>
            <person name="Ruytinx J."/>
            <person name="Rineau F."/>
            <person name="Colpaert J."/>
            <person name="Kohler A."/>
            <person name="Nagy L.G."/>
            <person name="Floudas D."/>
            <person name="Copeland A."/>
            <person name="Barry K.W."/>
            <person name="Cichocki N."/>
            <person name="Veneault-Fourrey C."/>
            <person name="LaButti K."/>
            <person name="Lindquist E.A."/>
            <person name="Lipzen A."/>
            <person name="Lundell T."/>
            <person name="Morin E."/>
            <person name="Murat C."/>
            <person name="Sun H."/>
            <person name="Tunlid A."/>
            <person name="Henrissat B."/>
            <person name="Grigoriev I.V."/>
            <person name="Hibbett D.S."/>
            <person name="Martin F."/>
            <person name="Nordberg H.P."/>
            <person name="Cantor M.N."/>
            <person name="Hua S.X."/>
        </authorList>
    </citation>
    <scope>NUCLEOTIDE SEQUENCE [LARGE SCALE GENOMIC DNA]</scope>
    <source>
        <strain evidence="2 3">UH-Slu-Lm8-n1</strain>
    </source>
</reference>
<dbReference type="AlphaFoldDB" id="A0A0D0AAI9"/>
<dbReference type="HOGENOM" id="CLU_2929212_0_0_1"/>
<protein>
    <submittedName>
        <fullName evidence="2">Uncharacterized protein</fullName>
    </submittedName>
</protein>
<dbReference type="EMBL" id="KN835661">
    <property type="protein sequence ID" value="KIK35109.1"/>
    <property type="molecule type" value="Genomic_DNA"/>
</dbReference>
<dbReference type="Proteomes" id="UP000054485">
    <property type="component" value="Unassembled WGS sequence"/>
</dbReference>
<feature type="non-terminal residue" evidence="2">
    <location>
        <position position="1"/>
    </location>
</feature>
<accession>A0A0D0AAI9</accession>
<keyword evidence="3" id="KW-1185">Reference proteome</keyword>
<evidence type="ECO:0000256" key="1">
    <source>
        <dbReference type="SAM" id="MobiDB-lite"/>
    </source>
</evidence>
<evidence type="ECO:0000313" key="3">
    <source>
        <dbReference type="Proteomes" id="UP000054485"/>
    </source>
</evidence>
<dbReference type="InParanoid" id="A0A0D0AAI9"/>
<proteinExistence type="predicted"/>
<feature type="compositionally biased region" description="Polar residues" evidence="1">
    <location>
        <begin position="44"/>
        <end position="55"/>
    </location>
</feature>